<evidence type="ECO:0000256" key="1">
    <source>
        <dbReference type="SAM" id="MobiDB-lite"/>
    </source>
</evidence>
<dbReference type="AlphaFoldDB" id="A0A5M8PLD2"/>
<dbReference type="OrthoDB" id="10501579at2759"/>
<feature type="region of interest" description="Disordered" evidence="1">
    <location>
        <begin position="210"/>
        <end position="298"/>
    </location>
</feature>
<dbReference type="Proteomes" id="UP000324767">
    <property type="component" value="Unassembled WGS sequence"/>
</dbReference>
<evidence type="ECO:0000313" key="2">
    <source>
        <dbReference type="EMBL" id="KAA6410281.1"/>
    </source>
</evidence>
<comment type="caution">
    <text evidence="2">The sequence shown here is derived from an EMBL/GenBank/DDBJ whole genome shotgun (WGS) entry which is preliminary data.</text>
</comment>
<proteinExistence type="predicted"/>
<organism evidence="2 3">
    <name type="scientific">Lasallia pustulata</name>
    <dbReference type="NCBI Taxonomy" id="136370"/>
    <lineage>
        <taxon>Eukaryota</taxon>
        <taxon>Fungi</taxon>
        <taxon>Dikarya</taxon>
        <taxon>Ascomycota</taxon>
        <taxon>Pezizomycotina</taxon>
        <taxon>Lecanoromycetes</taxon>
        <taxon>OSLEUM clade</taxon>
        <taxon>Umbilicariomycetidae</taxon>
        <taxon>Umbilicariales</taxon>
        <taxon>Umbilicariaceae</taxon>
        <taxon>Lasallia</taxon>
    </lineage>
</organism>
<evidence type="ECO:0000313" key="3">
    <source>
        <dbReference type="Proteomes" id="UP000324767"/>
    </source>
</evidence>
<reference evidence="2 3" key="1">
    <citation type="submission" date="2019-09" db="EMBL/GenBank/DDBJ databases">
        <title>The hologenome of the rock-dwelling lichen Lasallia pustulata.</title>
        <authorList>
            <person name="Greshake Tzovaras B."/>
            <person name="Segers F."/>
            <person name="Bicker A."/>
            <person name="Dal Grande F."/>
            <person name="Otte J."/>
            <person name="Hankeln T."/>
            <person name="Schmitt I."/>
            <person name="Ebersberger I."/>
        </authorList>
    </citation>
    <scope>NUCLEOTIDE SEQUENCE [LARGE SCALE GENOMIC DNA]</scope>
    <source>
        <strain evidence="2">A1-1</strain>
    </source>
</reference>
<feature type="compositionally biased region" description="Basic and acidic residues" evidence="1">
    <location>
        <begin position="210"/>
        <end position="229"/>
    </location>
</feature>
<name>A0A5M8PLD2_9LECA</name>
<accession>A0A5M8PLD2</accession>
<protein>
    <submittedName>
        <fullName evidence="2">Uncharacterized protein</fullName>
    </submittedName>
</protein>
<feature type="compositionally biased region" description="Polar residues" evidence="1">
    <location>
        <begin position="267"/>
        <end position="280"/>
    </location>
</feature>
<dbReference type="EMBL" id="VXIT01000009">
    <property type="protein sequence ID" value="KAA6410281.1"/>
    <property type="molecule type" value="Genomic_DNA"/>
</dbReference>
<sequence>MERRHYFGAETRRLKFALKEAKHGKEDSEPTDSDCPRVFTTEARKEWALQSHKEFYLEASKLGLRVLQPYELGETSNDKLYWDSMGIFYFNETQGIAKPNKQEACRPPTPPRVLSQAEEERMAHHRDIALKYRKELHYWIRKPDLELVGSDHLDECSRDPEYWREMAGFHQSEAFKAKTKYQIISSKDLGYILIDTNPETDERYIKEHKMFDTDEAEPQRTHNTDETPKPQKAARSPNITKPGRHRKAKGSKPEASRADSASRGAVSKTSRATPPISSCLRNKRRRLQPAGQGDRSSH</sequence>
<gene>
    <name evidence="2" type="ORF">FRX48_05702</name>
</gene>